<dbReference type="InterPro" id="IPR029486">
    <property type="entry name" value="GH97_N"/>
</dbReference>
<proteinExistence type="predicted"/>
<evidence type="ECO:0000256" key="2">
    <source>
        <dbReference type="ARBA" id="ARBA00011245"/>
    </source>
</evidence>
<dbReference type="EMBL" id="JABKKE010000016">
    <property type="protein sequence ID" value="NPE14655.1"/>
    <property type="molecule type" value="Genomic_DNA"/>
</dbReference>
<dbReference type="Pfam" id="PF14508">
    <property type="entry name" value="GH97_N"/>
    <property type="match status" value="1"/>
</dbReference>
<dbReference type="InterPro" id="IPR019563">
    <property type="entry name" value="GH97_catalytic"/>
</dbReference>
<keyword evidence="4" id="KW-0106">Calcium</keyword>
<dbReference type="Proteomes" id="UP001193734">
    <property type="component" value="Unassembled WGS sequence"/>
</dbReference>
<feature type="domain" description="Glycosyl-hydrolase 97 C-terminal oligomerisation" evidence="9">
    <location>
        <begin position="558"/>
        <end position="651"/>
    </location>
</feature>
<comment type="subunit">
    <text evidence="2">Monomer.</text>
</comment>
<evidence type="ECO:0000313" key="11">
    <source>
        <dbReference type="Proteomes" id="UP001193734"/>
    </source>
</evidence>
<feature type="domain" description="Glycosyl-hydrolase 97 N-terminal" evidence="8">
    <location>
        <begin position="25"/>
        <end position="288"/>
    </location>
</feature>
<keyword evidence="3 10" id="KW-0378">Hydrolase</keyword>
<feature type="chain" id="PRO_5046600546" evidence="6">
    <location>
        <begin position="21"/>
        <end position="654"/>
    </location>
</feature>
<evidence type="ECO:0000256" key="6">
    <source>
        <dbReference type="SAM" id="SignalP"/>
    </source>
</evidence>
<evidence type="ECO:0000259" key="7">
    <source>
        <dbReference type="Pfam" id="PF10566"/>
    </source>
</evidence>
<evidence type="ECO:0000313" key="10">
    <source>
        <dbReference type="EMBL" id="NPE14655.1"/>
    </source>
</evidence>
<evidence type="ECO:0000256" key="3">
    <source>
        <dbReference type="ARBA" id="ARBA00022801"/>
    </source>
</evidence>
<dbReference type="Pfam" id="PF14509">
    <property type="entry name" value="GH97_C"/>
    <property type="match status" value="1"/>
</dbReference>
<dbReference type="InterPro" id="IPR013780">
    <property type="entry name" value="Glyco_hydro_b"/>
</dbReference>
<gene>
    <name evidence="10" type="ORF">HPS55_10050</name>
</gene>
<dbReference type="Gene3D" id="2.70.98.10">
    <property type="match status" value="1"/>
</dbReference>
<feature type="domain" description="Glycosyl-hydrolase 97 catalytic" evidence="7">
    <location>
        <begin position="308"/>
        <end position="459"/>
    </location>
</feature>
<dbReference type="Gene3D" id="3.20.20.70">
    <property type="entry name" value="Aldolase class I"/>
    <property type="match status" value="1"/>
</dbReference>
<feature type="signal peptide" evidence="6">
    <location>
        <begin position="1"/>
        <end position="20"/>
    </location>
</feature>
<evidence type="ECO:0000256" key="1">
    <source>
        <dbReference type="ARBA" id="ARBA00001913"/>
    </source>
</evidence>
<dbReference type="InterPro" id="IPR017853">
    <property type="entry name" value="GH"/>
</dbReference>
<dbReference type="InterPro" id="IPR014718">
    <property type="entry name" value="GH-type_carb-bd"/>
</dbReference>
<dbReference type="GeneID" id="82158105"/>
<dbReference type="RefSeq" id="WP_172177742.1">
    <property type="nucleotide sequence ID" value="NZ_CASGIA010000017.1"/>
</dbReference>
<dbReference type="PANTHER" id="PTHR35803">
    <property type="entry name" value="GLUCAN 1,4-ALPHA-GLUCOSIDASE SUSB-RELATED"/>
    <property type="match status" value="1"/>
</dbReference>
<dbReference type="GO" id="GO:0016787">
    <property type="term" value="F:hydrolase activity"/>
    <property type="evidence" value="ECO:0007669"/>
    <property type="project" value="UniProtKB-KW"/>
</dbReference>
<evidence type="ECO:0000259" key="8">
    <source>
        <dbReference type="Pfam" id="PF14508"/>
    </source>
</evidence>
<name>A0ABX2AWH0_9BACT</name>
<dbReference type="Gene3D" id="2.60.40.1180">
    <property type="entry name" value="Golgi alpha-mannosidase II"/>
    <property type="match status" value="1"/>
</dbReference>
<dbReference type="InterPro" id="IPR029483">
    <property type="entry name" value="GH97_C"/>
</dbReference>
<dbReference type="SUPFAM" id="SSF51445">
    <property type="entry name" value="(Trans)glycosidases"/>
    <property type="match status" value="1"/>
</dbReference>
<dbReference type="InterPro" id="IPR013785">
    <property type="entry name" value="Aldolase_TIM"/>
</dbReference>
<dbReference type="PANTHER" id="PTHR35803:SF2">
    <property type="entry name" value="RETAINING ALPHA-GALACTOSIDASE"/>
    <property type="match status" value="1"/>
</dbReference>
<reference evidence="10 11" key="1">
    <citation type="submission" date="2020-05" db="EMBL/GenBank/DDBJ databases">
        <title>Distinct polysaccharide utilization as determinants for interspecies competition between intestinal Prevotella spp.</title>
        <authorList>
            <person name="Galvez E.J.C."/>
            <person name="Iljazovic A."/>
            <person name="Strowig T."/>
        </authorList>
    </citation>
    <scope>NUCLEOTIDE SEQUENCE [LARGE SCALE GENOMIC DNA]</scope>
    <source>
        <strain evidence="10 11">PROD</strain>
    </source>
</reference>
<keyword evidence="11" id="KW-1185">Reference proteome</keyword>
<keyword evidence="6" id="KW-0732">Signal</keyword>
<comment type="cofactor">
    <cofactor evidence="1">
        <name>Ca(2+)</name>
        <dbReference type="ChEBI" id="CHEBI:29108"/>
    </cofactor>
</comment>
<evidence type="ECO:0000259" key="9">
    <source>
        <dbReference type="Pfam" id="PF14509"/>
    </source>
</evidence>
<comment type="caution">
    <text evidence="10">The sequence shown here is derived from an EMBL/GenBank/DDBJ whole genome shotgun (WGS) entry which is preliminary data.</text>
</comment>
<dbReference type="Pfam" id="PF10566">
    <property type="entry name" value="Glyco_hydro_97"/>
    <property type="match status" value="1"/>
</dbReference>
<evidence type="ECO:0000256" key="5">
    <source>
        <dbReference type="ARBA" id="ARBA00023295"/>
    </source>
</evidence>
<protein>
    <submittedName>
        <fullName evidence="10">Glycoside hydrolase family 97 protein</fullName>
    </submittedName>
</protein>
<accession>A0ABX2AWH0</accession>
<keyword evidence="5" id="KW-0326">Glycosidase</keyword>
<organism evidence="10 11">
    <name type="scientific">Xylanibacter rodentium</name>
    <dbReference type="NCBI Taxonomy" id="2736289"/>
    <lineage>
        <taxon>Bacteria</taxon>
        <taxon>Pseudomonadati</taxon>
        <taxon>Bacteroidota</taxon>
        <taxon>Bacteroidia</taxon>
        <taxon>Bacteroidales</taxon>
        <taxon>Prevotellaceae</taxon>
        <taxon>Xylanibacter</taxon>
    </lineage>
</organism>
<evidence type="ECO:0000256" key="4">
    <source>
        <dbReference type="ARBA" id="ARBA00022837"/>
    </source>
</evidence>
<dbReference type="InterPro" id="IPR052720">
    <property type="entry name" value="Glycosyl_hydrolase_97"/>
</dbReference>
<sequence>MRKPFVAIVMMIAVALGVQAADLTVKSPDGRIEVEISAVAGRPTYAVTCDGLQMLEPSALGLTADIGDFSTGMTITGHSVNTVDMSYKMSGTKTSSVHYRANELSVEMQNARRHKITVTFRVSDRDVAFRYSFPQYGETASMVIRSEATAFRLPAKTTTFICAQSDPMVGWQRTKPSYEESYKPDAPMTERSQYGRGYTFPCLFHVGEDGWVLVSETGTDGKYAGCHLSDYDPASGYTVALPMDGENNGNGTATVGMALPGHTPWRTITVGTTLAPIAETTVAYDLVEQRYEPSEQYRPGRYTWSWLVWQDNSINYDDQVKFIDLASAMGYEYCLVDNWWDRNIGRDRMAELSRYARSKGVSLMLWYNSNGYWNNAPQTPKQCMNTTLARRREMAWMKSIGVKGIKVDFFGGDKQQTMQLYEDILADANDFGLQVVFHGCTLPRGWERMYPNFVASEAVLASENVYFDDGAARREAFDLTLHPFCRNAVASMDWGGTIMNRRMSRDNKSRHARYTTDVFEMAASVVIQTRVQCIAMQPNNLTELSPEILGFLRSVPTEWDETRLIDGYPGRYVVMARRCGNRWIVAGLNATDRPLTLTLPLDMFAGQTVDCYTDTPAPKGAMMGEARLKQVKVGKNGTVKVTLQPNGGLIVDRI</sequence>